<dbReference type="InterPro" id="IPR020846">
    <property type="entry name" value="MFS_dom"/>
</dbReference>
<evidence type="ECO:0000313" key="8">
    <source>
        <dbReference type="Proteomes" id="UP000050320"/>
    </source>
</evidence>
<sequence>MAVYGLNKQRWFQVISAYSGWLMDGYTTIAYALVAVTVSTVFFPSTIGIYGLIATFGGLAVEEIARPVGSVALGNFLGDRIGRKNMLTITIVGFSVFAASKGLLPSYKSIGILAPVLLYIILFIEGTFAGAEYGGGTTLSMEDIPAAKRAPIGAFVQSGYGTGFFIVSFVFAALSSYYGKTEFAIIGWRVLFYTTIIPGMLTLIIRYITSETTVFDDMKKNKEVLREPVVGLFKKGGKPLIFALIFTSGLLFINTVTFSFYPALLSILNPAMSNTKVGTYNALINLVSLFGVWIGGITALLIVGRKKSILVYSLIFIILTYPIAFLAFRGGAINDLIAFSVQAFFEAMIFSTLPAFLAESFGKQFRTTEVGFAYNGGAVFGGFAISIVLFFSTFMHSLFAAWTLWLFLAELIMVSGMLLSAETFRHGAPDRIAD</sequence>
<dbReference type="SUPFAM" id="SSF103473">
    <property type="entry name" value="MFS general substrate transporter"/>
    <property type="match status" value="1"/>
</dbReference>
<dbReference type="Proteomes" id="UP000050320">
    <property type="component" value="Unassembled WGS sequence"/>
</dbReference>
<keyword evidence="3" id="KW-1003">Cell membrane</keyword>
<dbReference type="Pfam" id="PF07690">
    <property type="entry name" value="MFS_1"/>
    <property type="match status" value="1"/>
</dbReference>
<evidence type="ECO:0000256" key="1">
    <source>
        <dbReference type="ARBA" id="ARBA00004651"/>
    </source>
</evidence>
<dbReference type="PANTHER" id="PTHR43528">
    <property type="entry name" value="ALPHA-KETOGLUTARATE PERMEASE"/>
    <property type="match status" value="1"/>
</dbReference>
<feature type="transmembrane region" description="Helical" evidence="5">
    <location>
        <begin position="309"/>
        <end position="330"/>
    </location>
</feature>
<name>A0A0Q0RPB7_9ARCH</name>
<keyword evidence="2" id="KW-0813">Transport</keyword>
<feature type="transmembrane region" description="Helical" evidence="5">
    <location>
        <begin position="240"/>
        <end position="262"/>
    </location>
</feature>
<evidence type="ECO:0000256" key="4">
    <source>
        <dbReference type="ARBA" id="ARBA00022847"/>
    </source>
</evidence>
<evidence type="ECO:0000259" key="6">
    <source>
        <dbReference type="PROSITE" id="PS50850"/>
    </source>
</evidence>
<dbReference type="PROSITE" id="PS50850">
    <property type="entry name" value="MFS"/>
    <property type="match status" value="1"/>
</dbReference>
<dbReference type="InterPro" id="IPR051084">
    <property type="entry name" value="H+-coupled_symporters"/>
</dbReference>
<evidence type="ECO:0000256" key="3">
    <source>
        <dbReference type="ARBA" id="ARBA00022475"/>
    </source>
</evidence>
<feature type="transmembrane region" description="Helical" evidence="5">
    <location>
        <begin position="282"/>
        <end position="302"/>
    </location>
</feature>
<evidence type="ECO:0000256" key="2">
    <source>
        <dbReference type="ARBA" id="ARBA00022448"/>
    </source>
</evidence>
<gene>
    <name evidence="7" type="ORF">AOG54_06000</name>
</gene>
<feature type="transmembrane region" description="Helical" evidence="5">
    <location>
        <begin position="336"/>
        <end position="358"/>
    </location>
</feature>
<keyword evidence="4" id="KW-0769">Symport</keyword>
<feature type="transmembrane region" description="Helical" evidence="5">
    <location>
        <begin position="370"/>
        <end position="393"/>
    </location>
</feature>
<dbReference type="GO" id="GO:0005886">
    <property type="term" value="C:plasma membrane"/>
    <property type="evidence" value="ECO:0007669"/>
    <property type="project" value="UniProtKB-SubCell"/>
</dbReference>
<evidence type="ECO:0000256" key="5">
    <source>
        <dbReference type="SAM" id="Phobius"/>
    </source>
</evidence>
<evidence type="ECO:0000313" key="7">
    <source>
        <dbReference type="EMBL" id="KQB34003.1"/>
    </source>
</evidence>
<dbReference type="AlphaFoldDB" id="A0A0Q0RPB7"/>
<dbReference type="OrthoDB" id="117970at2157"/>
<dbReference type="EMBL" id="LKBG01000263">
    <property type="protein sequence ID" value="KQB34003.1"/>
    <property type="molecule type" value="Genomic_DNA"/>
</dbReference>
<feature type="transmembrane region" description="Helical" evidence="5">
    <location>
        <begin position="399"/>
        <end position="421"/>
    </location>
</feature>
<dbReference type="PANTHER" id="PTHR43528:SF1">
    <property type="entry name" value="ALPHA-KETOGLUTARATE PERMEASE"/>
    <property type="match status" value="1"/>
</dbReference>
<dbReference type="InterPro" id="IPR036259">
    <property type="entry name" value="MFS_trans_sf"/>
</dbReference>
<dbReference type="GO" id="GO:0015293">
    <property type="term" value="F:symporter activity"/>
    <property type="evidence" value="ECO:0007669"/>
    <property type="project" value="UniProtKB-KW"/>
</dbReference>
<feature type="transmembrane region" description="Helical" evidence="5">
    <location>
        <begin position="152"/>
        <end position="178"/>
    </location>
</feature>
<comment type="subcellular location">
    <subcellularLocation>
        <location evidence="1">Cell membrane</location>
        <topology evidence="1">Multi-pass membrane protein</topology>
    </subcellularLocation>
</comment>
<feature type="domain" description="Major facilitator superfamily (MFS) profile" evidence="6">
    <location>
        <begin position="13"/>
        <end position="424"/>
    </location>
</feature>
<dbReference type="InterPro" id="IPR011701">
    <property type="entry name" value="MFS"/>
</dbReference>
<keyword evidence="5" id="KW-1133">Transmembrane helix</keyword>
<feature type="transmembrane region" description="Helical" evidence="5">
    <location>
        <begin position="190"/>
        <end position="209"/>
    </location>
</feature>
<accession>A0A0Q0RPB7</accession>
<protein>
    <submittedName>
        <fullName evidence="7">MFS transporter</fullName>
    </submittedName>
</protein>
<proteinExistence type="predicted"/>
<keyword evidence="5" id="KW-0812">Transmembrane</keyword>
<keyword evidence="8" id="KW-1185">Reference proteome</keyword>
<comment type="caution">
    <text evidence="7">The sequence shown here is derived from an EMBL/GenBank/DDBJ whole genome shotgun (WGS) entry which is preliminary data.</text>
</comment>
<organism evidence="7 8">
    <name type="scientific">Acidiplasma aeolicum</name>
    <dbReference type="NCBI Taxonomy" id="507754"/>
    <lineage>
        <taxon>Archaea</taxon>
        <taxon>Methanobacteriati</taxon>
        <taxon>Thermoplasmatota</taxon>
        <taxon>Thermoplasmata</taxon>
        <taxon>Thermoplasmatales</taxon>
        <taxon>Ferroplasmaceae</taxon>
        <taxon>Acidiplasma</taxon>
    </lineage>
</organism>
<keyword evidence="5" id="KW-0472">Membrane</keyword>
<dbReference type="RefSeq" id="WP_055032591.1">
    <property type="nucleotide sequence ID" value="NZ_LKBG01000263.1"/>
</dbReference>
<dbReference type="Gene3D" id="1.20.1250.20">
    <property type="entry name" value="MFS general substrate transporter like domains"/>
    <property type="match status" value="2"/>
</dbReference>
<reference evidence="7 8" key="1">
    <citation type="submission" date="2015-09" db="EMBL/GenBank/DDBJ databases">
        <title>Heavy metals and arsenic resistance mechanisms in polyextremophilic archaea of the family Ferroplasmaceae.</title>
        <authorList>
            <person name="Bulaev A.G."/>
            <person name="Kanygina A.V."/>
        </authorList>
    </citation>
    <scope>NUCLEOTIDE SEQUENCE [LARGE SCALE GENOMIC DNA]</scope>
    <source>
        <strain evidence="7 8">VT</strain>
    </source>
</reference>
<feature type="transmembrane region" description="Helical" evidence="5">
    <location>
        <begin position="110"/>
        <end position="131"/>
    </location>
</feature>